<evidence type="ECO:0000256" key="7">
    <source>
        <dbReference type="ARBA" id="ARBA00022989"/>
    </source>
</evidence>
<comment type="caution">
    <text evidence="10">The sequence shown here is derived from an EMBL/GenBank/DDBJ whole genome shotgun (WGS) entry which is preliminary data.</text>
</comment>
<evidence type="ECO:0000313" key="10">
    <source>
        <dbReference type="EMBL" id="KFX69165.1"/>
    </source>
</evidence>
<dbReference type="InterPro" id="IPR029151">
    <property type="entry name" value="Sensor-like_sf"/>
</dbReference>
<dbReference type="SMART" id="SM00387">
    <property type="entry name" value="HATPase_c"/>
    <property type="match status" value="1"/>
</dbReference>
<evidence type="ECO:0000256" key="3">
    <source>
        <dbReference type="ARBA" id="ARBA00012438"/>
    </source>
</evidence>
<keyword evidence="7 8" id="KW-1133">Transmembrane helix</keyword>
<dbReference type="PROSITE" id="PS50109">
    <property type="entry name" value="HIS_KIN"/>
    <property type="match status" value="1"/>
</dbReference>
<dbReference type="SUPFAM" id="SSF47384">
    <property type="entry name" value="Homodimeric domain of signal transducing histidine kinase"/>
    <property type="match status" value="1"/>
</dbReference>
<dbReference type="eggNOG" id="COG4191">
    <property type="taxonomic scope" value="Bacteria"/>
</dbReference>
<dbReference type="InterPro" id="IPR003661">
    <property type="entry name" value="HisK_dim/P_dom"/>
</dbReference>
<keyword evidence="8" id="KW-0472">Membrane</keyword>
<evidence type="ECO:0000259" key="9">
    <source>
        <dbReference type="PROSITE" id="PS50109"/>
    </source>
</evidence>
<comment type="subcellular location">
    <subcellularLocation>
        <location evidence="2">Cell membrane</location>
        <topology evidence="2">Multi-pass membrane protein</topology>
    </subcellularLocation>
</comment>
<evidence type="ECO:0000256" key="4">
    <source>
        <dbReference type="ARBA" id="ARBA00022475"/>
    </source>
</evidence>
<dbReference type="CDD" id="cd00082">
    <property type="entry name" value="HisKA"/>
    <property type="match status" value="1"/>
</dbReference>
<dbReference type="STRING" id="1395571.TMS3_0117025"/>
<reference evidence="10 11" key="1">
    <citation type="journal article" date="2014" name="Genome Announc.">
        <title>Draft Genome Sequence of Petroleum Oil-Degrading Marine Bacterium Pseudomonas taeanensis Strain MS-3, Isolated from a Crude Oil-Contaminated Seashore.</title>
        <authorList>
            <person name="Lee S.Y."/>
            <person name="Kim S.H."/>
            <person name="Lee D.G."/>
            <person name="Shin S."/>
            <person name="Yun S.H."/>
            <person name="Choi C.W."/>
            <person name="Chung Y.H."/>
            <person name="Choi J.S."/>
            <person name="Kahng H.Y."/>
            <person name="Kim S.I."/>
        </authorList>
    </citation>
    <scope>NUCLEOTIDE SEQUENCE [LARGE SCALE GENOMIC DNA]</scope>
    <source>
        <strain evidence="10 11">MS-3</strain>
    </source>
</reference>
<feature type="transmembrane region" description="Helical" evidence="8">
    <location>
        <begin position="313"/>
        <end position="334"/>
    </location>
</feature>
<dbReference type="PANTHER" id="PTHR43065">
    <property type="entry name" value="SENSOR HISTIDINE KINASE"/>
    <property type="match status" value="1"/>
</dbReference>
<dbReference type="InterPro" id="IPR048760">
    <property type="entry name" value="VP0354-like_sensor_dom"/>
</dbReference>
<dbReference type="InterPro" id="IPR036890">
    <property type="entry name" value="HATPase_C_sf"/>
</dbReference>
<dbReference type="PANTHER" id="PTHR43065:SF42">
    <property type="entry name" value="TWO-COMPONENT SENSOR PPRA"/>
    <property type="match status" value="1"/>
</dbReference>
<dbReference type="CDD" id="cd00075">
    <property type="entry name" value="HATPase"/>
    <property type="match status" value="1"/>
</dbReference>
<feature type="transmembrane region" description="Helical" evidence="8">
    <location>
        <begin position="6"/>
        <end position="25"/>
    </location>
</feature>
<dbReference type="EMBL" id="AWSQ01000004">
    <property type="protein sequence ID" value="KFX69165.1"/>
    <property type="molecule type" value="Genomic_DNA"/>
</dbReference>
<dbReference type="GO" id="GO:0005886">
    <property type="term" value="C:plasma membrane"/>
    <property type="evidence" value="ECO:0007669"/>
    <property type="project" value="UniProtKB-SubCell"/>
</dbReference>
<dbReference type="AlphaFoldDB" id="A0A0A1YGY4"/>
<dbReference type="Pfam" id="PF02518">
    <property type="entry name" value="HATPase_c"/>
    <property type="match status" value="1"/>
</dbReference>
<dbReference type="Gene3D" id="3.30.450.20">
    <property type="entry name" value="PAS domain"/>
    <property type="match status" value="2"/>
</dbReference>
<dbReference type="InterPro" id="IPR036097">
    <property type="entry name" value="HisK_dim/P_sf"/>
</dbReference>
<keyword evidence="6 8" id="KW-0812">Transmembrane</keyword>
<evidence type="ECO:0000256" key="1">
    <source>
        <dbReference type="ARBA" id="ARBA00000085"/>
    </source>
</evidence>
<keyword evidence="5" id="KW-0597">Phosphoprotein</keyword>
<accession>A0A0A1YGY4</accession>
<name>A0A0A1YGY4_9PSED</name>
<dbReference type="Pfam" id="PF21623">
    <property type="entry name" value="HK_sensor_dom_bact"/>
    <property type="match status" value="1"/>
</dbReference>
<evidence type="ECO:0000313" key="11">
    <source>
        <dbReference type="Proteomes" id="UP000030063"/>
    </source>
</evidence>
<dbReference type="Gene3D" id="1.10.287.130">
    <property type="match status" value="1"/>
</dbReference>
<dbReference type="SUPFAM" id="SSF55874">
    <property type="entry name" value="ATPase domain of HSP90 chaperone/DNA topoisomerase II/histidine kinase"/>
    <property type="match status" value="1"/>
</dbReference>
<organism evidence="10 11">
    <name type="scientific">Pseudomonas taeanensis MS-3</name>
    <dbReference type="NCBI Taxonomy" id="1395571"/>
    <lineage>
        <taxon>Bacteria</taxon>
        <taxon>Pseudomonadati</taxon>
        <taxon>Pseudomonadota</taxon>
        <taxon>Gammaproteobacteria</taxon>
        <taxon>Pseudomonadales</taxon>
        <taxon>Pseudomonadaceae</taxon>
        <taxon>Pseudomonas</taxon>
    </lineage>
</organism>
<evidence type="ECO:0000256" key="5">
    <source>
        <dbReference type="ARBA" id="ARBA00022553"/>
    </source>
</evidence>
<dbReference type="EC" id="2.7.13.3" evidence="3"/>
<keyword evidence="11" id="KW-1185">Reference proteome</keyword>
<dbReference type="Proteomes" id="UP000030063">
    <property type="component" value="Unassembled WGS sequence"/>
</dbReference>
<dbReference type="SUPFAM" id="SSF103190">
    <property type="entry name" value="Sensory domain-like"/>
    <property type="match status" value="2"/>
</dbReference>
<dbReference type="GO" id="GO:0000155">
    <property type="term" value="F:phosphorelay sensor kinase activity"/>
    <property type="evidence" value="ECO:0007669"/>
    <property type="project" value="InterPro"/>
</dbReference>
<evidence type="ECO:0000256" key="8">
    <source>
        <dbReference type="SAM" id="Phobius"/>
    </source>
</evidence>
<sequence>MLLRNLAMLFMPWALLILLLSILLYERLLDSRLAPLLRDQQASITEGLGVLNRRLSSVRGNLLFLTQQPLLAQMLERGGEAQRRQLVELFTEFSASTRDYDQIRWLDELGQERVRVDLRDQTIYQVPAGELQNKADRYYFTESMQLPAGGFYLSRFDLNQEGGIIEQPFKPMLRAAMPVFDSAGQGRGVVVLNYLGSILLDRLKQVASAYGDTLSLVDHEGFWMLTDDSADAWGFMLGKPGATLSSRYPQSWTRMSEVSSGHFSDGAGIWSFAHFDPALSADNEEGAKGIVGGWLLVSLLPQDSVRGMERRTLWLVLLFVGLMLVAGLAVVLRLSQAEGARDRARRGLERRGEELALSNGELQNTLEQLQRTQGALIQAEKLSSLGVLVAGVAHELNTPIGAASVAASTLQKSDEQLRQALQGGLQRSLLERFMQRNAEGLEIVLDNLARMAQLTRAFKQLASDRASTERRQFDLVELMHEVMLVFAPRLKQVPHRVSLELPESLMLDSYPGPVGQILQNLIENALLHAFQVGMHGVITVRADFDSLQRWCRVEVEDNGCGMSEDVLARIFDPFFTTRRGQGGTGLGLHITHQLAVDILGAKLQVNSQPGQGTQFLLWLPLA</sequence>
<evidence type="ECO:0000256" key="2">
    <source>
        <dbReference type="ARBA" id="ARBA00004651"/>
    </source>
</evidence>
<comment type="catalytic activity">
    <reaction evidence="1">
        <text>ATP + protein L-histidine = ADP + protein N-phospho-L-histidine.</text>
        <dbReference type="EC" id="2.7.13.3"/>
    </reaction>
</comment>
<dbReference type="Gene3D" id="3.30.565.10">
    <property type="entry name" value="Histidine kinase-like ATPase, C-terminal domain"/>
    <property type="match status" value="1"/>
</dbReference>
<dbReference type="InterPro" id="IPR005467">
    <property type="entry name" value="His_kinase_dom"/>
</dbReference>
<evidence type="ECO:0000256" key="6">
    <source>
        <dbReference type="ARBA" id="ARBA00022692"/>
    </source>
</evidence>
<proteinExistence type="predicted"/>
<keyword evidence="4" id="KW-1003">Cell membrane</keyword>
<dbReference type="PRINTS" id="PR00344">
    <property type="entry name" value="BCTRLSENSOR"/>
</dbReference>
<dbReference type="SMART" id="SM00388">
    <property type="entry name" value="HisKA"/>
    <property type="match status" value="1"/>
</dbReference>
<gene>
    <name evidence="10" type="ORF">TMS3_0117025</name>
</gene>
<feature type="domain" description="Histidine kinase" evidence="9">
    <location>
        <begin position="391"/>
        <end position="622"/>
    </location>
</feature>
<dbReference type="InterPro" id="IPR003594">
    <property type="entry name" value="HATPase_dom"/>
</dbReference>
<dbReference type="InterPro" id="IPR004358">
    <property type="entry name" value="Sig_transdc_His_kin-like_C"/>
</dbReference>
<protein>
    <recommendedName>
        <fullName evidence="3">histidine kinase</fullName>
        <ecNumber evidence="3">2.7.13.3</ecNumber>
    </recommendedName>
</protein>